<evidence type="ECO:0000256" key="1">
    <source>
        <dbReference type="SAM" id="SignalP"/>
    </source>
</evidence>
<proteinExistence type="predicted"/>
<dbReference type="PANTHER" id="PTHR43752:SF2">
    <property type="entry name" value="BNR_ASP-BOX REPEAT FAMILY PROTEIN"/>
    <property type="match status" value="1"/>
</dbReference>
<dbReference type="SUPFAM" id="SSF50939">
    <property type="entry name" value="Sialidases"/>
    <property type="match status" value="1"/>
</dbReference>
<dbReference type="AlphaFoldDB" id="A0A517ZNV7"/>
<sequence precursor="true">MGRGLFCLLSLSLLCANPVFTRADEPQVEKKIVVFGEEGKFGGWPANHGMWIWGDEILVGFSTGSHKDLGKERHNIDRQKPEYHVLARSLDGGETWKMEFPNDKGMLINQGGMRHGTTDPKHTEPTPADITEPIDFTHPDFCMTMRFQNVHGGVSRLYYSYDRGHTWKGPFKVPDFGQPGVMARSDYIVNGPKDCHVFLTGSKSNNEEGRVFCGRTTDGGLTWKFLSYVGPEPNGFSIMPSTVRLSPNKLVMTTRRREGLGEDKHRWIDTWESNDNGASWTYLNNAVEDVGEGNPPAMLRLQDGRLCVTYGDRKAPFQVCAKFSSDEGKTWSAPFVLDTNAGGRDLGYPRTVQRPDGKLVTTYYIYYQDSPYRKIVANIWDCGM</sequence>
<dbReference type="EMBL" id="CP036276">
    <property type="protein sequence ID" value="QDU44165.1"/>
    <property type="molecule type" value="Genomic_DNA"/>
</dbReference>
<gene>
    <name evidence="3" type="ORF">Mal52_26430</name>
</gene>
<organism evidence="3 4">
    <name type="scientific">Symmachiella dynata</name>
    <dbReference type="NCBI Taxonomy" id="2527995"/>
    <lineage>
        <taxon>Bacteria</taxon>
        <taxon>Pseudomonadati</taxon>
        <taxon>Planctomycetota</taxon>
        <taxon>Planctomycetia</taxon>
        <taxon>Planctomycetales</taxon>
        <taxon>Planctomycetaceae</taxon>
        <taxon>Symmachiella</taxon>
    </lineage>
</organism>
<name>A0A517ZNV7_9PLAN</name>
<dbReference type="InterPro" id="IPR036278">
    <property type="entry name" value="Sialidase_sf"/>
</dbReference>
<dbReference type="Gene3D" id="2.120.10.10">
    <property type="match status" value="1"/>
</dbReference>
<keyword evidence="1" id="KW-0732">Signal</keyword>
<dbReference type="Proteomes" id="UP000319383">
    <property type="component" value="Chromosome"/>
</dbReference>
<protein>
    <submittedName>
        <fullName evidence="3">BNR/Asp-box repeat protein</fullName>
    </submittedName>
</protein>
<dbReference type="KEGG" id="sdyn:Mal52_26430"/>
<dbReference type="InterPro" id="IPR011040">
    <property type="entry name" value="Sialidase"/>
</dbReference>
<evidence type="ECO:0000313" key="3">
    <source>
        <dbReference type="EMBL" id="QDU44165.1"/>
    </source>
</evidence>
<accession>A0A517ZNV7</accession>
<evidence type="ECO:0000313" key="4">
    <source>
        <dbReference type="Proteomes" id="UP000319383"/>
    </source>
</evidence>
<evidence type="ECO:0000259" key="2">
    <source>
        <dbReference type="Pfam" id="PF13088"/>
    </source>
</evidence>
<dbReference type="Pfam" id="PF13088">
    <property type="entry name" value="BNR_2"/>
    <property type="match status" value="1"/>
</dbReference>
<reference evidence="3 4" key="1">
    <citation type="submission" date="2019-02" db="EMBL/GenBank/DDBJ databases">
        <title>Deep-cultivation of Planctomycetes and their phenomic and genomic characterization uncovers novel biology.</title>
        <authorList>
            <person name="Wiegand S."/>
            <person name="Jogler M."/>
            <person name="Boedeker C."/>
            <person name="Pinto D."/>
            <person name="Vollmers J."/>
            <person name="Rivas-Marin E."/>
            <person name="Kohn T."/>
            <person name="Peeters S.H."/>
            <person name="Heuer A."/>
            <person name="Rast P."/>
            <person name="Oberbeckmann S."/>
            <person name="Bunk B."/>
            <person name="Jeske O."/>
            <person name="Meyerdierks A."/>
            <person name="Storesund J.E."/>
            <person name="Kallscheuer N."/>
            <person name="Luecker S."/>
            <person name="Lage O.M."/>
            <person name="Pohl T."/>
            <person name="Merkel B.J."/>
            <person name="Hornburger P."/>
            <person name="Mueller R.-W."/>
            <person name="Bruemmer F."/>
            <person name="Labrenz M."/>
            <person name="Spormann A.M."/>
            <person name="Op den Camp H."/>
            <person name="Overmann J."/>
            <person name="Amann R."/>
            <person name="Jetten M.S.M."/>
            <person name="Mascher T."/>
            <person name="Medema M.H."/>
            <person name="Devos D.P."/>
            <person name="Kaster A.-K."/>
            <person name="Ovreas L."/>
            <person name="Rohde M."/>
            <person name="Galperin M.Y."/>
            <person name="Jogler C."/>
        </authorList>
    </citation>
    <scope>NUCLEOTIDE SEQUENCE [LARGE SCALE GENOMIC DNA]</scope>
    <source>
        <strain evidence="3 4">Mal52</strain>
    </source>
</reference>
<feature type="domain" description="Sialidase" evidence="2">
    <location>
        <begin position="153"/>
        <end position="359"/>
    </location>
</feature>
<feature type="chain" id="PRO_5022112847" evidence="1">
    <location>
        <begin position="24"/>
        <end position="384"/>
    </location>
</feature>
<dbReference type="CDD" id="cd15482">
    <property type="entry name" value="Sialidase_non-viral"/>
    <property type="match status" value="1"/>
</dbReference>
<dbReference type="PANTHER" id="PTHR43752">
    <property type="entry name" value="BNR/ASP-BOX REPEAT FAMILY PROTEIN"/>
    <property type="match status" value="1"/>
</dbReference>
<keyword evidence="4" id="KW-1185">Reference proteome</keyword>
<dbReference type="RefSeq" id="WP_145376545.1">
    <property type="nucleotide sequence ID" value="NZ_CP036276.1"/>
</dbReference>
<feature type="signal peptide" evidence="1">
    <location>
        <begin position="1"/>
        <end position="23"/>
    </location>
</feature>